<dbReference type="RefSeq" id="WP_025655426.1">
    <property type="nucleotide sequence ID" value="NZ_QVIA01000005.1"/>
</dbReference>
<keyword evidence="2" id="KW-0813">Transport</keyword>
<dbReference type="PANTHER" id="PTHR43549">
    <property type="entry name" value="MULTIDRUG RESISTANCE PROTEIN YPNP-RELATED"/>
    <property type="match status" value="1"/>
</dbReference>
<keyword evidence="5 7" id="KW-1133">Transmembrane helix</keyword>
<dbReference type="PIRSF" id="PIRSF006603">
    <property type="entry name" value="DinF"/>
    <property type="match status" value="1"/>
</dbReference>
<feature type="transmembrane region" description="Helical" evidence="7">
    <location>
        <begin position="23"/>
        <end position="43"/>
    </location>
</feature>
<dbReference type="InterPro" id="IPR052031">
    <property type="entry name" value="Membrane_Transporter-Flippase"/>
</dbReference>
<dbReference type="Pfam" id="PF01554">
    <property type="entry name" value="MatE"/>
    <property type="match status" value="2"/>
</dbReference>
<feature type="transmembrane region" description="Helical" evidence="7">
    <location>
        <begin position="181"/>
        <end position="200"/>
    </location>
</feature>
<evidence type="ECO:0000313" key="9">
    <source>
        <dbReference type="Proteomes" id="UP000261111"/>
    </source>
</evidence>
<feature type="transmembrane region" description="Helical" evidence="7">
    <location>
        <begin position="104"/>
        <end position="123"/>
    </location>
</feature>
<comment type="caution">
    <text evidence="8">The sequence shown here is derived from an EMBL/GenBank/DDBJ whole genome shotgun (WGS) entry which is preliminary data.</text>
</comment>
<keyword evidence="6 7" id="KW-0472">Membrane</keyword>
<evidence type="ECO:0000256" key="4">
    <source>
        <dbReference type="ARBA" id="ARBA00022692"/>
    </source>
</evidence>
<dbReference type="Proteomes" id="UP000261111">
    <property type="component" value="Unassembled WGS sequence"/>
</dbReference>
<proteinExistence type="predicted"/>
<sequence length="461" mass="50111">MKENAIEDQTAENRMGTAPVAPLLLKMALPIILSTLVQSLYNIVDGIFVAQISEEAMTAITYAQPPVIVLLAVGTGIAVGMNTMLSHALGEKNQKCVNDAAQTAIFLTVAASIISFAASVTLVRPYIMTQTENPVILEMGVKYLRIYMALGIGTMGQLVFERMLISTGKTMYSMISQITGAVLNLVLDPILIFGLLGAPAMGISGAALATVLSQIAALIIALVLNLKKNHEVSLQFSIKPAGYAVRRLLFLGVPSTIFMTLNACMMLGINAILRSFSETAIAAIGACAKITTLFINVVNAMANTLMPMVAYNHGAKKKKRIDQALKYGYLYSLILTAAGTLVCLLFTRQILLMFNAKNEMMKIGINAMRLMSCGYMMLAIRNVSTAVVQALGHSVQSMIVDLFRSYVILLPFAWLFARSGNVNRVFWAYPLADSLTALVGILLLWYFYRKDIRTMQNACDV</sequence>
<evidence type="ECO:0000256" key="6">
    <source>
        <dbReference type="ARBA" id="ARBA00023136"/>
    </source>
</evidence>
<dbReference type="GO" id="GO:0005886">
    <property type="term" value="C:plasma membrane"/>
    <property type="evidence" value="ECO:0007669"/>
    <property type="project" value="UniProtKB-SubCell"/>
</dbReference>
<keyword evidence="3" id="KW-1003">Cell membrane</keyword>
<dbReference type="PANTHER" id="PTHR43549:SF2">
    <property type="entry name" value="MULTIDRUG RESISTANCE PROTEIN NORM-RELATED"/>
    <property type="match status" value="1"/>
</dbReference>
<comment type="subcellular location">
    <subcellularLocation>
        <location evidence="1">Cell membrane</location>
        <topology evidence="1">Multi-pass membrane protein</topology>
    </subcellularLocation>
</comment>
<evidence type="ECO:0000256" key="7">
    <source>
        <dbReference type="SAM" id="Phobius"/>
    </source>
</evidence>
<name>A0A3E2WYT7_9FIRM</name>
<gene>
    <name evidence="8" type="ORF">DWX41_05565</name>
</gene>
<dbReference type="EMBL" id="QVIA01000005">
    <property type="protein sequence ID" value="RGC33646.1"/>
    <property type="molecule type" value="Genomic_DNA"/>
</dbReference>
<dbReference type="InterPro" id="IPR048279">
    <property type="entry name" value="MdtK-like"/>
</dbReference>
<feature type="transmembrane region" description="Helical" evidence="7">
    <location>
        <begin position="426"/>
        <end position="448"/>
    </location>
</feature>
<dbReference type="GO" id="GO:0042910">
    <property type="term" value="F:xenobiotic transmembrane transporter activity"/>
    <property type="evidence" value="ECO:0007669"/>
    <property type="project" value="InterPro"/>
</dbReference>
<evidence type="ECO:0000256" key="2">
    <source>
        <dbReference type="ARBA" id="ARBA00022448"/>
    </source>
</evidence>
<reference evidence="8 9" key="1">
    <citation type="submission" date="2018-08" db="EMBL/GenBank/DDBJ databases">
        <title>A genome reference for cultivated species of the human gut microbiota.</title>
        <authorList>
            <person name="Zou Y."/>
            <person name="Xue W."/>
            <person name="Luo G."/>
        </authorList>
    </citation>
    <scope>NUCLEOTIDE SEQUENCE [LARGE SCALE GENOMIC DNA]</scope>
    <source>
        <strain evidence="8 9">AF19-21</strain>
    </source>
</reference>
<feature type="transmembrane region" description="Helical" evidence="7">
    <location>
        <begin position="143"/>
        <end position="160"/>
    </location>
</feature>
<feature type="transmembrane region" description="Helical" evidence="7">
    <location>
        <begin position="367"/>
        <end position="391"/>
    </location>
</feature>
<feature type="transmembrane region" description="Helical" evidence="7">
    <location>
        <begin position="63"/>
        <end position="83"/>
    </location>
</feature>
<feature type="transmembrane region" description="Helical" evidence="7">
    <location>
        <begin position="279"/>
        <end position="306"/>
    </location>
</feature>
<dbReference type="GeneID" id="93333464"/>
<evidence type="ECO:0000256" key="1">
    <source>
        <dbReference type="ARBA" id="ARBA00004651"/>
    </source>
</evidence>
<dbReference type="GO" id="GO:0015297">
    <property type="term" value="F:antiporter activity"/>
    <property type="evidence" value="ECO:0007669"/>
    <property type="project" value="InterPro"/>
</dbReference>
<evidence type="ECO:0000256" key="3">
    <source>
        <dbReference type="ARBA" id="ARBA00022475"/>
    </source>
</evidence>
<dbReference type="InterPro" id="IPR002528">
    <property type="entry name" value="MATE_fam"/>
</dbReference>
<evidence type="ECO:0000256" key="5">
    <source>
        <dbReference type="ARBA" id="ARBA00022989"/>
    </source>
</evidence>
<feature type="transmembrane region" description="Helical" evidence="7">
    <location>
        <begin position="327"/>
        <end position="347"/>
    </location>
</feature>
<organism evidence="8 9">
    <name type="scientific">Hungatella hathewayi</name>
    <dbReference type="NCBI Taxonomy" id="154046"/>
    <lineage>
        <taxon>Bacteria</taxon>
        <taxon>Bacillati</taxon>
        <taxon>Bacillota</taxon>
        <taxon>Clostridia</taxon>
        <taxon>Lachnospirales</taxon>
        <taxon>Lachnospiraceae</taxon>
        <taxon>Hungatella</taxon>
    </lineage>
</organism>
<protein>
    <submittedName>
        <fullName evidence="8">MATE family efflux transporter</fullName>
    </submittedName>
</protein>
<evidence type="ECO:0000313" key="8">
    <source>
        <dbReference type="EMBL" id="RGC33646.1"/>
    </source>
</evidence>
<dbReference type="NCBIfam" id="TIGR00797">
    <property type="entry name" value="matE"/>
    <property type="match status" value="1"/>
</dbReference>
<feature type="transmembrane region" description="Helical" evidence="7">
    <location>
        <begin position="206"/>
        <end position="227"/>
    </location>
</feature>
<dbReference type="AlphaFoldDB" id="A0A3E2WYT7"/>
<feature type="transmembrane region" description="Helical" evidence="7">
    <location>
        <begin position="248"/>
        <end position="273"/>
    </location>
</feature>
<keyword evidence="4 7" id="KW-0812">Transmembrane</keyword>
<feature type="transmembrane region" description="Helical" evidence="7">
    <location>
        <begin position="403"/>
        <end position="420"/>
    </location>
</feature>
<accession>A0A3E2WYT7</accession>